<dbReference type="RefSeq" id="WP_100609711.1">
    <property type="nucleotide sequence ID" value="NZ_CP024962.1"/>
</dbReference>
<organism evidence="9 10">
    <name type="scientific">Entomoplasma freundtii</name>
    <dbReference type="NCBI Taxonomy" id="74700"/>
    <lineage>
        <taxon>Bacteria</taxon>
        <taxon>Bacillati</taxon>
        <taxon>Mycoplasmatota</taxon>
        <taxon>Mollicutes</taxon>
        <taxon>Entomoplasmatales</taxon>
        <taxon>Entomoplasmataceae</taxon>
        <taxon>Entomoplasma</taxon>
    </lineage>
</organism>
<evidence type="ECO:0000313" key="10">
    <source>
        <dbReference type="Proteomes" id="UP000232222"/>
    </source>
</evidence>
<dbReference type="NCBIfam" id="TIGR00329">
    <property type="entry name" value="gcp_kae1"/>
    <property type="match status" value="1"/>
</dbReference>
<evidence type="ECO:0000256" key="8">
    <source>
        <dbReference type="HAMAP-Rule" id="MF_01445"/>
    </source>
</evidence>
<dbReference type="GO" id="GO:0002949">
    <property type="term" value="P:tRNA threonylcarbamoyladenosine modification"/>
    <property type="evidence" value="ECO:0007669"/>
    <property type="project" value="UniProtKB-UniRule"/>
</dbReference>
<feature type="binding site" evidence="8">
    <location>
        <position position="165"/>
    </location>
    <ligand>
        <name>substrate</name>
    </ligand>
</feature>
<dbReference type="SUPFAM" id="SSF53067">
    <property type="entry name" value="Actin-like ATPase domain"/>
    <property type="match status" value="2"/>
</dbReference>
<keyword evidence="3 8" id="KW-0819">tRNA processing</keyword>
<dbReference type="FunFam" id="3.30.420.40:FF:000040">
    <property type="entry name" value="tRNA N6-adenosine threonylcarbamoyltransferase"/>
    <property type="match status" value="1"/>
</dbReference>
<dbReference type="PANTHER" id="PTHR11735">
    <property type="entry name" value="TRNA N6-ADENOSINE THREONYLCARBAMOYLTRANSFERASE"/>
    <property type="match status" value="1"/>
</dbReference>
<evidence type="ECO:0000256" key="7">
    <source>
        <dbReference type="ARBA" id="ARBA00048117"/>
    </source>
</evidence>
<feature type="binding site" evidence="8">
    <location>
        <position position="182"/>
    </location>
    <ligand>
        <name>substrate</name>
    </ligand>
</feature>
<accession>A0A2K8NS89</accession>
<evidence type="ECO:0000313" key="9">
    <source>
        <dbReference type="EMBL" id="ATZ16637.1"/>
    </source>
</evidence>
<dbReference type="InterPro" id="IPR017861">
    <property type="entry name" value="KAE1/TsaD"/>
</dbReference>
<dbReference type="PANTHER" id="PTHR11735:SF6">
    <property type="entry name" value="TRNA N6-ADENOSINE THREONYLCARBAMOYLTRANSFERASE, MITOCHONDRIAL"/>
    <property type="match status" value="1"/>
</dbReference>
<dbReference type="GO" id="GO:0061711">
    <property type="term" value="F:tRNA N(6)-L-threonylcarbamoyladenine synthase activity"/>
    <property type="evidence" value="ECO:0007669"/>
    <property type="project" value="UniProtKB-EC"/>
</dbReference>
<keyword evidence="10" id="KW-1185">Reference proteome</keyword>
<comment type="cofactor">
    <cofactor evidence="8">
        <name>Fe(2+)</name>
        <dbReference type="ChEBI" id="CHEBI:29033"/>
    </cofactor>
    <text evidence="8">Binds 1 Fe(2+) ion per subunit.</text>
</comment>
<dbReference type="InterPro" id="IPR000905">
    <property type="entry name" value="Gcp-like_dom"/>
</dbReference>
<evidence type="ECO:0000256" key="2">
    <source>
        <dbReference type="ARBA" id="ARBA00022679"/>
    </source>
</evidence>
<keyword evidence="4 8" id="KW-0479">Metal-binding</keyword>
<dbReference type="GO" id="GO:0005506">
    <property type="term" value="F:iron ion binding"/>
    <property type="evidence" value="ECO:0007669"/>
    <property type="project" value="UniProtKB-UniRule"/>
</dbReference>
<dbReference type="HAMAP" id="MF_01445">
    <property type="entry name" value="TsaD"/>
    <property type="match status" value="1"/>
</dbReference>
<comment type="catalytic activity">
    <reaction evidence="7 8">
        <text>L-threonylcarbamoyladenylate + adenosine(37) in tRNA = N(6)-L-threonylcarbamoyladenosine(37) in tRNA + AMP + H(+)</text>
        <dbReference type="Rhea" id="RHEA:37059"/>
        <dbReference type="Rhea" id="RHEA-COMP:10162"/>
        <dbReference type="Rhea" id="RHEA-COMP:10163"/>
        <dbReference type="ChEBI" id="CHEBI:15378"/>
        <dbReference type="ChEBI" id="CHEBI:73682"/>
        <dbReference type="ChEBI" id="CHEBI:74411"/>
        <dbReference type="ChEBI" id="CHEBI:74418"/>
        <dbReference type="ChEBI" id="CHEBI:456215"/>
        <dbReference type="EC" id="2.3.1.234"/>
    </reaction>
</comment>
<feature type="binding site" evidence="8">
    <location>
        <position position="270"/>
    </location>
    <ligand>
        <name>substrate</name>
    </ligand>
</feature>
<dbReference type="Pfam" id="PF00814">
    <property type="entry name" value="TsaD"/>
    <property type="match status" value="1"/>
</dbReference>
<evidence type="ECO:0000256" key="4">
    <source>
        <dbReference type="ARBA" id="ARBA00022723"/>
    </source>
</evidence>
<keyword evidence="1 8" id="KW-0963">Cytoplasm</keyword>
<protein>
    <recommendedName>
        <fullName evidence="8">tRNA N6-adenosine threonylcarbamoyltransferase</fullName>
        <ecNumber evidence="8">2.3.1.234</ecNumber>
    </recommendedName>
    <alternativeName>
        <fullName evidence="8">N6-L-threonylcarbamoyladenine synthase</fullName>
        <shortName evidence="8">t(6)A synthase</shortName>
    </alternativeName>
    <alternativeName>
        <fullName evidence="8">t(6)A37 threonylcarbamoyladenosine biosynthesis protein TsaD</fullName>
    </alternativeName>
    <alternativeName>
        <fullName evidence="8">tRNA threonylcarbamoyladenosine biosynthesis protein TsaD</fullName>
    </alternativeName>
</protein>
<dbReference type="Gene3D" id="3.30.420.40">
    <property type="match status" value="2"/>
</dbReference>
<dbReference type="GO" id="GO:0005737">
    <property type="term" value="C:cytoplasm"/>
    <property type="evidence" value="ECO:0007669"/>
    <property type="project" value="UniProtKB-SubCell"/>
</dbReference>
<dbReference type="EC" id="2.3.1.234" evidence="8"/>
<keyword evidence="5 8" id="KW-0408">Iron</keyword>
<feature type="binding site" evidence="8">
    <location>
        <begin position="132"/>
        <end position="136"/>
    </location>
    <ligand>
        <name>substrate</name>
    </ligand>
</feature>
<evidence type="ECO:0000256" key="1">
    <source>
        <dbReference type="ARBA" id="ARBA00022490"/>
    </source>
</evidence>
<proteinExistence type="inferred from homology"/>
<dbReference type="CDD" id="cd24133">
    <property type="entry name" value="ASKHA_NBD_TsaD_bac"/>
    <property type="match status" value="1"/>
</dbReference>
<dbReference type="AlphaFoldDB" id="A0A2K8NS89"/>
<dbReference type="KEGG" id="efr:EFREU_v1c06170"/>
<sequence length="316" mass="34972">MKILAIESSCDELSFGLVEDGIILANVISSQIKNHEVHGGVIPELAARLHLENMPYVFEELNRQTHLDWKKVDYIAYTANPGLLGSLMIGKIIAETLALYLGKPLMPLNHLEGHIYGATIDQNFAYPLLALVVSGGHTQIELVKDVHDFKIIGATLDDAIGECYDKVARIIGFPYPGGPEIDRLAQKGNPNRYSLPLAKNDQSYDFSYSGLKTAAINLYRREQSKPDFSMVDFCASFQKAATEVLVKKLETAIIKYQPKTLIIAGGASANSKLRQDIVHLGEKYQLAYTLVPSLQYCTDNGAMMAKLAWEKLQAKK</sequence>
<keyword evidence="2 8" id="KW-0808">Transferase</keyword>
<feature type="binding site" evidence="8">
    <location>
        <position position="299"/>
    </location>
    <ligand>
        <name>Fe cation</name>
        <dbReference type="ChEBI" id="CHEBI:24875"/>
    </ligand>
</feature>
<dbReference type="EMBL" id="CP024962">
    <property type="protein sequence ID" value="ATZ16637.1"/>
    <property type="molecule type" value="Genomic_DNA"/>
</dbReference>
<feature type="binding site" evidence="8">
    <location>
        <position position="110"/>
    </location>
    <ligand>
        <name>Fe cation</name>
        <dbReference type="ChEBI" id="CHEBI:24875"/>
    </ligand>
</feature>
<comment type="subcellular location">
    <subcellularLocation>
        <location evidence="8">Cytoplasm</location>
    </subcellularLocation>
</comment>
<name>A0A2K8NS89_9MOLU</name>
<reference evidence="9 10" key="1">
    <citation type="submission" date="2017-11" db="EMBL/GenBank/DDBJ databases">
        <title>Genome sequence of Entomoplasma freundtii BARC 318 (ATCC 51999).</title>
        <authorList>
            <person name="Lo W.-S."/>
            <person name="Gasparich G.E."/>
            <person name="Kuo C.-H."/>
        </authorList>
    </citation>
    <scope>NUCLEOTIDE SEQUENCE [LARGE SCALE GENOMIC DNA]</scope>
    <source>
        <strain evidence="9 10">BARC 318</strain>
    </source>
</reference>
<evidence type="ECO:0000256" key="3">
    <source>
        <dbReference type="ARBA" id="ARBA00022694"/>
    </source>
</evidence>
<gene>
    <name evidence="8 9" type="primary">tsaD</name>
    <name evidence="9" type="ORF">EFREU_v1c06170</name>
</gene>
<dbReference type="OrthoDB" id="9806197at2"/>
<dbReference type="PRINTS" id="PR00789">
    <property type="entry name" value="OSIALOPTASE"/>
</dbReference>
<dbReference type="NCBIfam" id="TIGR03723">
    <property type="entry name" value="T6A_TsaD_YgjD"/>
    <property type="match status" value="1"/>
</dbReference>
<feature type="binding site" evidence="8">
    <location>
        <position position="114"/>
    </location>
    <ligand>
        <name>Fe cation</name>
        <dbReference type="ChEBI" id="CHEBI:24875"/>
    </ligand>
</feature>
<feature type="binding site" evidence="8">
    <location>
        <position position="178"/>
    </location>
    <ligand>
        <name>substrate</name>
    </ligand>
</feature>
<evidence type="ECO:0000256" key="6">
    <source>
        <dbReference type="ARBA" id="ARBA00023315"/>
    </source>
</evidence>
<comment type="function">
    <text evidence="8">Required for the formation of a threonylcarbamoyl group on adenosine at position 37 (t(6)A37) in tRNAs that read codons beginning with adenine. Is involved in the transfer of the threonylcarbamoyl moiety of threonylcarbamoyl-AMP (TC-AMP) to the N6 group of A37, together with TsaE and TsaB. TsaD likely plays a direct catalytic role in this reaction.</text>
</comment>
<comment type="similarity">
    <text evidence="8">Belongs to the KAE1 / TsaD family.</text>
</comment>
<dbReference type="InterPro" id="IPR022450">
    <property type="entry name" value="TsaD"/>
</dbReference>
<keyword evidence="6 8" id="KW-0012">Acyltransferase</keyword>
<dbReference type="InterPro" id="IPR043129">
    <property type="entry name" value="ATPase_NBD"/>
</dbReference>
<evidence type="ECO:0000256" key="5">
    <source>
        <dbReference type="ARBA" id="ARBA00023004"/>
    </source>
</evidence>
<dbReference type="Proteomes" id="UP000232222">
    <property type="component" value="Chromosome"/>
</dbReference>